<name>A0A1E1W976_PECGO</name>
<dbReference type="InterPro" id="IPR032870">
    <property type="entry name" value="ALKBH7-like"/>
</dbReference>
<dbReference type="AlphaFoldDB" id="A0A1E1W976"/>
<dbReference type="GO" id="GO:0005759">
    <property type="term" value="C:mitochondrial matrix"/>
    <property type="evidence" value="ECO:0007669"/>
    <property type="project" value="TreeGrafter"/>
</dbReference>
<evidence type="ECO:0000256" key="1">
    <source>
        <dbReference type="ARBA" id="ARBA00001954"/>
    </source>
</evidence>
<dbReference type="OrthoDB" id="28127at2759"/>
<accession>A0A1E1W976</accession>
<keyword evidence="2" id="KW-1133">Transmembrane helix</keyword>
<proteinExistence type="predicted"/>
<keyword evidence="2" id="KW-0812">Transmembrane</keyword>
<evidence type="ECO:0000256" key="2">
    <source>
        <dbReference type="SAM" id="Phobius"/>
    </source>
</evidence>
<dbReference type="GO" id="GO:0006974">
    <property type="term" value="P:DNA damage response"/>
    <property type="evidence" value="ECO:0007669"/>
    <property type="project" value="InterPro"/>
</dbReference>
<reference evidence="3" key="1">
    <citation type="submission" date="2015-09" db="EMBL/GenBank/DDBJ databases">
        <title>De novo assembly of Pectinophora gossypiella (Pink Bollworm) gut transcriptome.</title>
        <authorList>
            <person name="Tassone E.E."/>
        </authorList>
    </citation>
    <scope>NUCLEOTIDE SEQUENCE</scope>
</reference>
<organism evidence="3">
    <name type="scientific">Pectinophora gossypiella</name>
    <name type="common">Cotton pink bollworm</name>
    <name type="synonym">Depressaria gossypiella</name>
    <dbReference type="NCBI Taxonomy" id="13191"/>
    <lineage>
        <taxon>Eukaryota</taxon>
        <taxon>Metazoa</taxon>
        <taxon>Ecdysozoa</taxon>
        <taxon>Arthropoda</taxon>
        <taxon>Hexapoda</taxon>
        <taxon>Insecta</taxon>
        <taxon>Pterygota</taxon>
        <taxon>Neoptera</taxon>
        <taxon>Endopterygota</taxon>
        <taxon>Lepidoptera</taxon>
        <taxon>Glossata</taxon>
        <taxon>Ditrysia</taxon>
        <taxon>Gelechioidea</taxon>
        <taxon>Gelechiidae</taxon>
        <taxon>Apatetrinae</taxon>
        <taxon>Pectinophora</taxon>
    </lineage>
</organism>
<sequence>MKLALDIQLIVKSNYFLLFVCITPNTFVSLINIINNTIYSSYNMRLLTFSFLKNCKFKSILYGVPRRLRSDTALPKIEDDKIKEETSLVEVSPSWGDAPEHAALRAAVLRDLHVTRDFVTEEEEAALMAELEPTLKRMRYEYDHWDNAIHGFRETERSSWQPHNEA</sequence>
<dbReference type="PANTHER" id="PTHR21052:SF0">
    <property type="entry name" value="ALPHA-KETOGLUTARATE-DEPENDENT DIOXYGENASE ALKB HOMOLOG 7, MITOCHONDRIAL"/>
    <property type="match status" value="1"/>
</dbReference>
<dbReference type="Gene3D" id="2.60.120.590">
    <property type="entry name" value="Alpha-ketoglutarate-dependent dioxygenase AlkB-like"/>
    <property type="match status" value="1"/>
</dbReference>
<gene>
    <name evidence="3" type="ORF">g.6585</name>
</gene>
<dbReference type="EMBL" id="GDQN01007494">
    <property type="protein sequence ID" value="JAT83560.1"/>
    <property type="molecule type" value="Transcribed_RNA"/>
</dbReference>
<feature type="non-terminal residue" evidence="3">
    <location>
        <position position="166"/>
    </location>
</feature>
<comment type="cofactor">
    <cofactor evidence="1">
        <name>Fe(2+)</name>
        <dbReference type="ChEBI" id="CHEBI:29033"/>
    </cofactor>
</comment>
<keyword evidence="2" id="KW-0472">Membrane</keyword>
<dbReference type="GO" id="GO:0006631">
    <property type="term" value="P:fatty acid metabolic process"/>
    <property type="evidence" value="ECO:0007669"/>
    <property type="project" value="TreeGrafter"/>
</dbReference>
<evidence type="ECO:0000313" key="3">
    <source>
        <dbReference type="EMBL" id="JAT83560.1"/>
    </source>
</evidence>
<dbReference type="PANTHER" id="PTHR21052">
    <property type="entry name" value="SPERMATOGENESIS ASSOCIATED 11-RELATED"/>
    <property type="match status" value="1"/>
</dbReference>
<protein>
    <submittedName>
        <fullName evidence="3">Uncharacterized protein</fullName>
    </submittedName>
</protein>
<feature type="transmembrane region" description="Helical" evidence="2">
    <location>
        <begin position="15"/>
        <end position="35"/>
    </location>
</feature>
<dbReference type="InterPro" id="IPR037151">
    <property type="entry name" value="AlkB-like_sf"/>
</dbReference>